<dbReference type="SMR" id="A0A6J1GC89"/>
<evidence type="ECO:0000256" key="1">
    <source>
        <dbReference type="ARBA" id="ARBA00023016"/>
    </source>
</evidence>
<dbReference type="Pfam" id="PF00011">
    <property type="entry name" value="HSP20"/>
    <property type="match status" value="1"/>
</dbReference>
<dbReference type="AlphaFoldDB" id="A0A6J1GC89"/>
<dbReference type="InterPro" id="IPR031107">
    <property type="entry name" value="Small_HSP"/>
</dbReference>
<protein>
    <submittedName>
        <fullName evidence="6">18.5 kDa class I heat shock protein-like</fullName>
    </submittedName>
</protein>
<dbReference type="InterPro" id="IPR008978">
    <property type="entry name" value="HSP20-like_chaperone"/>
</dbReference>
<reference evidence="6" key="1">
    <citation type="submission" date="2025-08" db="UniProtKB">
        <authorList>
            <consortium name="RefSeq"/>
        </authorList>
    </citation>
    <scope>IDENTIFICATION</scope>
    <source>
        <tissue evidence="6">Young leaves</tissue>
    </source>
</reference>
<dbReference type="PROSITE" id="PS01031">
    <property type="entry name" value="SHSP"/>
    <property type="match status" value="1"/>
</dbReference>
<evidence type="ECO:0000259" key="4">
    <source>
        <dbReference type="PROSITE" id="PS01031"/>
    </source>
</evidence>
<keyword evidence="1" id="KW-0346">Stress response</keyword>
<accession>A0A6J1GC89</accession>
<dbReference type="PANTHER" id="PTHR11527">
    <property type="entry name" value="HEAT-SHOCK PROTEIN 20 FAMILY MEMBER"/>
    <property type="match status" value="1"/>
</dbReference>
<feature type="domain" description="SHSP" evidence="4">
    <location>
        <begin position="52"/>
        <end position="150"/>
    </location>
</feature>
<dbReference type="Gene3D" id="2.60.40.790">
    <property type="match status" value="1"/>
</dbReference>
<dbReference type="KEGG" id="cmos:111452661"/>
<dbReference type="GeneID" id="111452661"/>
<evidence type="ECO:0000256" key="3">
    <source>
        <dbReference type="RuleBase" id="RU003616"/>
    </source>
</evidence>
<dbReference type="RefSeq" id="XP_022949250.1">
    <property type="nucleotide sequence ID" value="XM_023093482.1"/>
</dbReference>
<proteinExistence type="inferred from homology"/>
<name>A0A6J1GC89_CUCMO</name>
<keyword evidence="5" id="KW-1185">Reference proteome</keyword>
<evidence type="ECO:0000313" key="6">
    <source>
        <dbReference type="RefSeq" id="XP_022949250.1"/>
    </source>
</evidence>
<comment type="similarity">
    <text evidence="2 3">Belongs to the small heat shock protein (HSP20) family.</text>
</comment>
<dbReference type="InterPro" id="IPR002068">
    <property type="entry name" value="A-crystallin/Hsp20_dom"/>
</dbReference>
<dbReference type="SUPFAM" id="SSF49764">
    <property type="entry name" value="HSP20-like chaperones"/>
    <property type="match status" value="1"/>
</dbReference>
<organism evidence="5 6">
    <name type="scientific">Cucurbita moschata</name>
    <name type="common">Winter crookneck squash</name>
    <name type="synonym">Cucurbita pepo var. moschata</name>
    <dbReference type="NCBI Taxonomy" id="3662"/>
    <lineage>
        <taxon>Eukaryota</taxon>
        <taxon>Viridiplantae</taxon>
        <taxon>Streptophyta</taxon>
        <taxon>Embryophyta</taxon>
        <taxon>Tracheophyta</taxon>
        <taxon>Spermatophyta</taxon>
        <taxon>Magnoliopsida</taxon>
        <taxon>eudicotyledons</taxon>
        <taxon>Gunneridae</taxon>
        <taxon>Pentapetalae</taxon>
        <taxon>rosids</taxon>
        <taxon>fabids</taxon>
        <taxon>Cucurbitales</taxon>
        <taxon>Cucurbitaceae</taxon>
        <taxon>Cucurbiteae</taxon>
        <taxon>Cucurbita</taxon>
    </lineage>
</organism>
<sequence length="150" mass="16649">MSIIPIGGQDGRISNGSSSSILNRFPKFPFPLDLWHDFPFPSSISHAFPDFAFGGSVNTRLDWTETPNAHVLRASLPGFQGEDVLVELQDDRMLQISTDSGGFVSRFKIPESGKIEELSAFMDFGVLTVFVPKEDDQSRRDVRVVEITGE</sequence>
<evidence type="ECO:0000313" key="5">
    <source>
        <dbReference type="Proteomes" id="UP000504609"/>
    </source>
</evidence>
<evidence type="ECO:0000256" key="2">
    <source>
        <dbReference type="PROSITE-ProRule" id="PRU00285"/>
    </source>
</evidence>
<dbReference type="Proteomes" id="UP000504609">
    <property type="component" value="Unplaced"/>
</dbReference>
<gene>
    <name evidence="6" type="primary">LOC111452661</name>
</gene>